<feature type="transmembrane region" description="Helical" evidence="6">
    <location>
        <begin position="186"/>
        <end position="207"/>
    </location>
</feature>
<dbReference type="InterPro" id="IPR036259">
    <property type="entry name" value="MFS_trans_sf"/>
</dbReference>
<keyword evidence="9" id="KW-1185">Reference proteome</keyword>
<keyword evidence="3 6" id="KW-1133">Transmembrane helix</keyword>
<dbReference type="PROSITE" id="PS50850">
    <property type="entry name" value="MFS"/>
    <property type="match status" value="1"/>
</dbReference>
<dbReference type="GO" id="GO:0005886">
    <property type="term" value="C:plasma membrane"/>
    <property type="evidence" value="ECO:0007669"/>
    <property type="project" value="TreeGrafter"/>
</dbReference>
<dbReference type="AlphaFoldDB" id="A0A8H3EIX2"/>
<feature type="domain" description="Major facilitator superfamily (MFS) profile" evidence="7">
    <location>
        <begin position="58"/>
        <end position="479"/>
    </location>
</feature>
<feature type="transmembrane region" description="Helical" evidence="6">
    <location>
        <begin position="323"/>
        <end position="346"/>
    </location>
</feature>
<feature type="transmembrane region" description="Helical" evidence="6">
    <location>
        <begin position="382"/>
        <end position="405"/>
    </location>
</feature>
<gene>
    <name evidence="8" type="ORF">ALECFALPRED_001955</name>
</gene>
<feature type="transmembrane region" description="Helical" evidence="6">
    <location>
        <begin position="56"/>
        <end position="73"/>
    </location>
</feature>
<sequence>MSSDQSPECVASGSPANPGVALPQHVQRHDGTEVELVSFPPGDSANPRNWPTWRKWSIVIAIMLIDLTVSFTASGFSPASTDFAKDFGVSGEVATLGLSLCVLGFALGPMTLAPLSEYYGRSPIYIASYGIFLFFILGTALVQNLGGFLVLRFLSGWFCAVTIANFGGTIADLFEPHETGPAMSLFLWAATVGSPLGFFLFSCIAQHKGWRIVFWALLGICGGLWLVMTATLKETRHSVLLLRRAARERKQRGTDAIEVPDSMKQRGPRKLFKTALLRPFRFLFTEAIIIFGALYNGYLYGLSFLFNGAFSLVFGTGGHGFDVLGVGLAFLGIVVGISIGPITNIWQERYYRRKIAQMGGRNVPEARVQLGRIAGIKDSYKIFSASALAGLGLIRNVAGAGFPLFGEQMFNYLGNQWAASLLAFLAILLIPIPFILERYGRALRLRSPWARQHMDDLTTEEEEEEEEGSCMPKDPGSES</sequence>
<feature type="transmembrane region" description="Helical" evidence="6">
    <location>
        <begin position="280"/>
        <end position="303"/>
    </location>
</feature>
<dbReference type="Gene3D" id="1.20.1250.20">
    <property type="entry name" value="MFS general substrate transporter like domains"/>
    <property type="match status" value="1"/>
</dbReference>
<dbReference type="PANTHER" id="PTHR23502">
    <property type="entry name" value="MAJOR FACILITATOR SUPERFAMILY"/>
    <property type="match status" value="1"/>
</dbReference>
<organism evidence="8 9">
    <name type="scientific">Alectoria fallacina</name>
    <dbReference type="NCBI Taxonomy" id="1903189"/>
    <lineage>
        <taxon>Eukaryota</taxon>
        <taxon>Fungi</taxon>
        <taxon>Dikarya</taxon>
        <taxon>Ascomycota</taxon>
        <taxon>Pezizomycotina</taxon>
        <taxon>Lecanoromycetes</taxon>
        <taxon>OSLEUM clade</taxon>
        <taxon>Lecanoromycetidae</taxon>
        <taxon>Lecanorales</taxon>
        <taxon>Lecanorineae</taxon>
        <taxon>Parmeliaceae</taxon>
        <taxon>Alectoria</taxon>
    </lineage>
</organism>
<keyword evidence="2 6" id="KW-0812">Transmembrane</keyword>
<feature type="transmembrane region" description="Helical" evidence="6">
    <location>
        <begin position="213"/>
        <end position="232"/>
    </location>
</feature>
<dbReference type="InterPro" id="IPR011701">
    <property type="entry name" value="MFS"/>
</dbReference>
<feature type="transmembrane region" description="Helical" evidence="6">
    <location>
        <begin position="93"/>
        <end position="112"/>
    </location>
</feature>
<evidence type="ECO:0000313" key="8">
    <source>
        <dbReference type="EMBL" id="CAF9906059.1"/>
    </source>
</evidence>
<dbReference type="EMBL" id="CAJPDR010000015">
    <property type="protein sequence ID" value="CAF9906059.1"/>
    <property type="molecule type" value="Genomic_DNA"/>
</dbReference>
<name>A0A8H3EIX2_9LECA</name>
<dbReference type="Proteomes" id="UP000664203">
    <property type="component" value="Unassembled WGS sequence"/>
</dbReference>
<feature type="transmembrane region" description="Helical" evidence="6">
    <location>
        <begin position="417"/>
        <end position="436"/>
    </location>
</feature>
<feature type="compositionally biased region" description="Acidic residues" evidence="5">
    <location>
        <begin position="457"/>
        <end position="468"/>
    </location>
</feature>
<feature type="region of interest" description="Disordered" evidence="5">
    <location>
        <begin position="1"/>
        <end position="23"/>
    </location>
</feature>
<protein>
    <recommendedName>
        <fullName evidence="7">Major facilitator superfamily (MFS) profile domain-containing protein</fullName>
    </recommendedName>
</protein>
<evidence type="ECO:0000256" key="4">
    <source>
        <dbReference type="ARBA" id="ARBA00023136"/>
    </source>
</evidence>
<reference evidence="8" key="1">
    <citation type="submission" date="2021-03" db="EMBL/GenBank/DDBJ databases">
        <authorList>
            <person name="Tagirdzhanova G."/>
        </authorList>
    </citation>
    <scope>NUCLEOTIDE SEQUENCE</scope>
</reference>
<dbReference type="Pfam" id="PF07690">
    <property type="entry name" value="MFS_1"/>
    <property type="match status" value="1"/>
</dbReference>
<dbReference type="OrthoDB" id="3936150at2759"/>
<dbReference type="SUPFAM" id="SSF103473">
    <property type="entry name" value="MFS general substrate transporter"/>
    <property type="match status" value="1"/>
</dbReference>
<evidence type="ECO:0000256" key="3">
    <source>
        <dbReference type="ARBA" id="ARBA00022989"/>
    </source>
</evidence>
<dbReference type="GO" id="GO:0022857">
    <property type="term" value="F:transmembrane transporter activity"/>
    <property type="evidence" value="ECO:0007669"/>
    <property type="project" value="InterPro"/>
</dbReference>
<feature type="transmembrane region" description="Helical" evidence="6">
    <location>
        <begin position="124"/>
        <end position="142"/>
    </location>
</feature>
<evidence type="ECO:0000256" key="2">
    <source>
        <dbReference type="ARBA" id="ARBA00022692"/>
    </source>
</evidence>
<evidence type="ECO:0000256" key="6">
    <source>
        <dbReference type="SAM" id="Phobius"/>
    </source>
</evidence>
<dbReference type="InterPro" id="IPR020846">
    <property type="entry name" value="MFS_dom"/>
</dbReference>
<keyword evidence="4 6" id="KW-0472">Membrane</keyword>
<evidence type="ECO:0000256" key="5">
    <source>
        <dbReference type="SAM" id="MobiDB-lite"/>
    </source>
</evidence>
<feature type="transmembrane region" description="Helical" evidence="6">
    <location>
        <begin position="154"/>
        <end position="174"/>
    </location>
</feature>
<proteinExistence type="predicted"/>
<comment type="caution">
    <text evidence="8">The sequence shown here is derived from an EMBL/GenBank/DDBJ whole genome shotgun (WGS) entry which is preliminary data.</text>
</comment>
<feature type="region of interest" description="Disordered" evidence="5">
    <location>
        <begin position="455"/>
        <end position="479"/>
    </location>
</feature>
<comment type="subcellular location">
    <subcellularLocation>
        <location evidence="1">Membrane</location>
        <topology evidence="1">Multi-pass membrane protein</topology>
    </subcellularLocation>
</comment>
<evidence type="ECO:0000313" key="9">
    <source>
        <dbReference type="Proteomes" id="UP000664203"/>
    </source>
</evidence>
<accession>A0A8H3EIX2</accession>
<evidence type="ECO:0000259" key="7">
    <source>
        <dbReference type="PROSITE" id="PS50850"/>
    </source>
</evidence>
<dbReference type="PANTHER" id="PTHR23502:SF24">
    <property type="entry name" value="TRANSPORTER, PUTATIVE-RELATED"/>
    <property type="match status" value="1"/>
</dbReference>
<evidence type="ECO:0000256" key="1">
    <source>
        <dbReference type="ARBA" id="ARBA00004141"/>
    </source>
</evidence>